<dbReference type="GO" id="GO:0005524">
    <property type="term" value="F:ATP binding"/>
    <property type="evidence" value="ECO:0007669"/>
    <property type="project" value="InterPro"/>
</dbReference>
<dbReference type="PANTHER" id="PTHR45748">
    <property type="entry name" value="1-PHOSPHATIDYLINOSITOL 3-PHOSPHATE 5-KINASE-RELATED"/>
    <property type="match status" value="1"/>
</dbReference>
<feature type="transmembrane region" description="Helical" evidence="1">
    <location>
        <begin position="21"/>
        <end position="40"/>
    </location>
</feature>
<dbReference type="Proteomes" id="UP000636800">
    <property type="component" value="Chromosome 2"/>
</dbReference>
<keyword evidence="1" id="KW-0812">Transmembrane</keyword>
<keyword evidence="1" id="KW-0472">Membrane</keyword>
<dbReference type="GO" id="GO:0010008">
    <property type="term" value="C:endosome membrane"/>
    <property type="evidence" value="ECO:0007669"/>
    <property type="project" value="TreeGrafter"/>
</dbReference>
<reference evidence="2 3" key="1">
    <citation type="journal article" date="2020" name="Nat. Food">
        <title>A phased Vanilla planifolia genome enables genetic improvement of flavour and production.</title>
        <authorList>
            <person name="Hasing T."/>
            <person name="Tang H."/>
            <person name="Brym M."/>
            <person name="Khazi F."/>
            <person name="Huang T."/>
            <person name="Chambers A.H."/>
        </authorList>
    </citation>
    <scope>NUCLEOTIDE SEQUENCE [LARGE SCALE GENOMIC DNA]</scope>
    <source>
        <tissue evidence="2">Leaf</tissue>
    </source>
</reference>
<dbReference type="InterPro" id="IPR027409">
    <property type="entry name" value="GroEL-like_apical_dom_sf"/>
</dbReference>
<dbReference type="OrthoDB" id="649232at2759"/>
<dbReference type="FunFam" id="3.50.7.10:FF:000007">
    <property type="entry name" value="1-phosphatidylinositol 3-phosphate 5-kinase isoform X1"/>
    <property type="match status" value="1"/>
</dbReference>
<dbReference type="EMBL" id="JADCNL010000002">
    <property type="protein sequence ID" value="KAG0492297.1"/>
    <property type="molecule type" value="Genomic_DNA"/>
</dbReference>
<dbReference type="Gene3D" id="3.50.7.10">
    <property type="entry name" value="GroEL"/>
    <property type="match status" value="1"/>
</dbReference>
<keyword evidence="1" id="KW-1133">Transmembrane helix</keyword>
<keyword evidence="3" id="KW-1185">Reference proteome</keyword>
<dbReference type="PANTHER" id="PTHR45748:SF4">
    <property type="entry name" value="1-PHOSPHATIDYLINOSITOL-3-PHOSPHATE 5-KINASE FAB1D-RELATED"/>
    <property type="match status" value="1"/>
</dbReference>
<dbReference type="AlphaFoldDB" id="A0A835RUI3"/>
<organism evidence="2 3">
    <name type="scientific">Vanilla planifolia</name>
    <name type="common">Vanilla</name>
    <dbReference type="NCBI Taxonomy" id="51239"/>
    <lineage>
        <taxon>Eukaryota</taxon>
        <taxon>Viridiplantae</taxon>
        <taxon>Streptophyta</taxon>
        <taxon>Embryophyta</taxon>
        <taxon>Tracheophyta</taxon>
        <taxon>Spermatophyta</taxon>
        <taxon>Magnoliopsida</taxon>
        <taxon>Liliopsida</taxon>
        <taxon>Asparagales</taxon>
        <taxon>Orchidaceae</taxon>
        <taxon>Vanilloideae</taxon>
        <taxon>Vanilleae</taxon>
        <taxon>Vanilla</taxon>
    </lineage>
</organism>
<evidence type="ECO:0000313" key="3">
    <source>
        <dbReference type="Proteomes" id="UP000636800"/>
    </source>
</evidence>
<dbReference type="GO" id="GO:0000285">
    <property type="term" value="F:1-phosphatidylinositol-3-phosphate 5-kinase activity"/>
    <property type="evidence" value="ECO:0007669"/>
    <property type="project" value="TreeGrafter"/>
</dbReference>
<dbReference type="Pfam" id="PF00118">
    <property type="entry name" value="Cpn60_TCP1"/>
    <property type="match status" value="1"/>
</dbReference>
<proteinExistence type="predicted"/>
<name>A0A835RUI3_VANPL</name>
<protein>
    <recommendedName>
        <fullName evidence="4">1-phosphatidylinositol-3-phosphate 5-kinase</fullName>
    </recommendedName>
</protein>
<dbReference type="InterPro" id="IPR002423">
    <property type="entry name" value="Cpn60/GroEL/TCP-1"/>
</dbReference>
<comment type="caution">
    <text evidence="2">The sequence shown here is derived from an EMBL/GenBank/DDBJ whole genome shotgun (WGS) entry which is preliminary data.</text>
</comment>
<evidence type="ECO:0000313" key="2">
    <source>
        <dbReference type="EMBL" id="KAG0492297.1"/>
    </source>
</evidence>
<evidence type="ECO:0000256" key="1">
    <source>
        <dbReference type="SAM" id="Phobius"/>
    </source>
</evidence>
<sequence>MAPATRVQKINSSSRRNSSTVFVNIALLRLINSSFFLLGACGTSSSKMNLSSRENGYAINTHQVQPRTSSKHEELTRNSGFPKVLGSSTSEIVIALDKFGNTLSGEMNGLRSLSLDNYEYSNNDILHPADSKDENFQSVSLRTTSDETDEAVIGTLSSNVSVSSFMKMDPLIWIPPEPANIEDDTDGIAYNDEDDEDDYNDGTKWQNSTLLNDFDKQNGNSYKEARQKAMVAAMNGQFKILVNRFLASEGLTSSNEGDDVGWLDIVTFLSWESALFIKPDAKEGRAMDPGSYIKVKCVATGDRSESKVIKGLVFKKNTAHKHMPTKLKNPRLLLVKGNLGPREFGLSSFDSMDQEKDALKFVNEMIESCHPNLVLVEKSVSRDIQEFLLAKGMTLAIDMKLTRLERIARCTGSHVVSSADYMTGRYVKQCDTFRIEKFLEEHNNSSEVGRKSSKTLMSLEGFAKPLGCTILLKGAPTDELKRVKSVIQYTIFAAYHLILETSFFADQRALFCKMHASSEIDGSLTDETLPTITSVAAQSSNSYCLVHSSNGFLENSAYKDDPEFVPNNDFFEDKVTQENSQVI</sequence>
<gene>
    <name evidence="2" type="ORF">HPP92_005695</name>
</gene>
<evidence type="ECO:0008006" key="4">
    <source>
        <dbReference type="Google" id="ProtNLM"/>
    </source>
</evidence>
<dbReference type="CDD" id="cd03334">
    <property type="entry name" value="Fab1_TCP"/>
    <property type="match status" value="1"/>
</dbReference>
<dbReference type="SUPFAM" id="SSF52029">
    <property type="entry name" value="GroEL apical domain-like"/>
    <property type="match status" value="1"/>
</dbReference>
<accession>A0A835RUI3</accession>
<dbReference type="GO" id="GO:0046854">
    <property type="term" value="P:phosphatidylinositol phosphate biosynthetic process"/>
    <property type="evidence" value="ECO:0007669"/>
    <property type="project" value="TreeGrafter"/>
</dbReference>